<dbReference type="PROSITE" id="PS50075">
    <property type="entry name" value="CARRIER"/>
    <property type="match status" value="1"/>
</dbReference>
<feature type="domain" description="Carrier" evidence="3">
    <location>
        <begin position="4"/>
        <end position="85"/>
    </location>
</feature>
<reference evidence="4 5" key="1">
    <citation type="submission" date="2019-04" db="EMBL/GenBank/DDBJ databases">
        <title>Streptomyces oryziradicis sp. nov., a novel actinomycete isolated from rhizosphere soil of rice (Oryza sativa L.).</title>
        <authorList>
            <person name="Li C."/>
        </authorList>
    </citation>
    <scope>NUCLEOTIDE SEQUENCE [LARGE SCALE GENOMIC DNA]</scope>
    <source>
        <strain evidence="4 5">NEAU-C40</strain>
    </source>
</reference>
<keyword evidence="5" id="KW-1185">Reference proteome</keyword>
<dbReference type="Pfam" id="PF00550">
    <property type="entry name" value="PP-binding"/>
    <property type="match status" value="1"/>
</dbReference>
<dbReference type="Proteomes" id="UP000305778">
    <property type="component" value="Unassembled WGS sequence"/>
</dbReference>
<sequence>MISELTYADVASLMKSCAGLTADPLLLESRPDTPFADFGLDSLGLLGMVAELEHRYGMPIIGDAEGARTPADFVDRVNSSLTVEA</sequence>
<organism evidence="4 5">
    <name type="scientific">Actinacidiphila oryziradicis</name>
    <dbReference type="NCBI Taxonomy" id="2571141"/>
    <lineage>
        <taxon>Bacteria</taxon>
        <taxon>Bacillati</taxon>
        <taxon>Actinomycetota</taxon>
        <taxon>Actinomycetes</taxon>
        <taxon>Kitasatosporales</taxon>
        <taxon>Streptomycetaceae</taxon>
        <taxon>Actinacidiphila</taxon>
    </lineage>
</organism>
<evidence type="ECO:0000313" key="4">
    <source>
        <dbReference type="EMBL" id="TKA06642.1"/>
    </source>
</evidence>
<dbReference type="Gene3D" id="1.10.1200.10">
    <property type="entry name" value="ACP-like"/>
    <property type="match status" value="1"/>
</dbReference>
<dbReference type="EMBL" id="SUMC01000036">
    <property type="protein sequence ID" value="TKA06642.1"/>
    <property type="molecule type" value="Genomic_DNA"/>
</dbReference>
<gene>
    <name evidence="4" type="ORF">FCI23_30905</name>
</gene>
<dbReference type="PROSITE" id="PS00012">
    <property type="entry name" value="PHOSPHOPANTETHEINE"/>
    <property type="match status" value="1"/>
</dbReference>
<dbReference type="InterPro" id="IPR036736">
    <property type="entry name" value="ACP-like_sf"/>
</dbReference>
<evidence type="ECO:0000259" key="3">
    <source>
        <dbReference type="PROSITE" id="PS50075"/>
    </source>
</evidence>
<accession>A0A4U0SBP1</accession>
<dbReference type="SUPFAM" id="SSF47336">
    <property type="entry name" value="ACP-like"/>
    <property type="match status" value="1"/>
</dbReference>
<keyword evidence="1" id="KW-0596">Phosphopantetheine</keyword>
<evidence type="ECO:0000313" key="5">
    <source>
        <dbReference type="Proteomes" id="UP000305778"/>
    </source>
</evidence>
<dbReference type="OrthoDB" id="3215648at2"/>
<keyword evidence="2" id="KW-0597">Phosphoprotein</keyword>
<dbReference type="InterPro" id="IPR006162">
    <property type="entry name" value="Ppantetheine_attach_site"/>
</dbReference>
<evidence type="ECO:0000256" key="2">
    <source>
        <dbReference type="ARBA" id="ARBA00022553"/>
    </source>
</evidence>
<dbReference type="RefSeq" id="WP_136727251.1">
    <property type="nucleotide sequence ID" value="NZ_SUMC01000036.1"/>
</dbReference>
<dbReference type="AlphaFoldDB" id="A0A4U0SBP1"/>
<comment type="caution">
    <text evidence="4">The sequence shown here is derived from an EMBL/GenBank/DDBJ whole genome shotgun (WGS) entry which is preliminary data.</text>
</comment>
<dbReference type="InterPro" id="IPR009081">
    <property type="entry name" value="PP-bd_ACP"/>
</dbReference>
<proteinExistence type="predicted"/>
<name>A0A4U0SBP1_9ACTN</name>
<evidence type="ECO:0000256" key="1">
    <source>
        <dbReference type="ARBA" id="ARBA00022450"/>
    </source>
</evidence>
<protein>
    <submittedName>
        <fullName evidence="4">Acyl carrier protein</fullName>
    </submittedName>
</protein>